<organism evidence="1 2">
    <name type="scientific">Pseudocohnilembus persalinus</name>
    <name type="common">Ciliate</name>
    <dbReference type="NCBI Taxonomy" id="266149"/>
    <lineage>
        <taxon>Eukaryota</taxon>
        <taxon>Sar</taxon>
        <taxon>Alveolata</taxon>
        <taxon>Ciliophora</taxon>
        <taxon>Intramacronucleata</taxon>
        <taxon>Oligohymenophorea</taxon>
        <taxon>Scuticociliatia</taxon>
        <taxon>Philasterida</taxon>
        <taxon>Pseudocohnilembidae</taxon>
        <taxon>Pseudocohnilembus</taxon>
    </lineage>
</organism>
<name>A0A0V0QFT8_PSEPJ</name>
<proteinExistence type="predicted"/>
<dbReference type="Gene3D" id="3.40.50.12550">
    <property type="entry name" value="Ubiquitin-activating enzyme E1, inactive adenylation domain, subdomain 2"/>
    <property type="match status" value="1"/>
</dbReference>
<sequence length="103" mass="12125">MYIAEERNLTYNPFQHNEEVYQQIISIIDEIYPNLKQDQKNTIQQFVKFFGIDYCPVYSVIGSIASQEFIKVIGKGYGKLENIQGAKNYKRQDLPELTRKKEI</sequence>
<dbReference type="InterPro" id="IPR035985">
    <property type="entry name" value="Ubiquitin-activating_enz"/>
</dbReference>
<dbReference type="AlphaFoldDB" id="A0A0V0QFT8"/>
<dbReference type="InParanoid" id="A0A0V0QFT8"/>
<dbReference type="GO" id="GO:0008641">
    <property type="term" value="F:ubiquitin-like modifier activating enzyme activity"/>
    <property type="evidence" value="ECO:0007669"/>
    <property type="project" value="InterPro"/>
</dbReference>
<protein>
    <submittedName>
        <fullName evidence="1">Molybdenum cofactor biosynthesis, MoeB</fullName>
    </submittedName>
</protein>
<dbReference type="OrthoDB" id="412647at2759"/>
<keyword evidence="2" id="KW-1185">Reference proteome</keyword>
<accession>A0A0V0QFT8</accession>
<evidence type="ECO:0000313" key="1">
    <source>
        <dbReference type="EMBL" id="KRX01060.1"/>
    </source>
</evidence>
<dbReference type="EMBL" id="LDAU01000179">
    <property type="protein sequence ID" value="KRX01060.1"/>
    <property type="molecule type" value="Genomic_DNA"/>
</dbReference>
<gene>
    <name evidence="1" type="ORF">PPERSA_00808</name>
</gene>
<reference evidence="1 2" key="1">
    <citation type="journal article" date="2015" name="Sci. Rep.">
        <title>Genome of the facultative scuticociliatosis pathogen Pseudocohnilembus persalinus provides insight into its virulence through horizontal gene transfer.</title>
        <authorList>
            <person name="Xiong J."/>
            <person name="Wang G."/>
            <person name="Cheng J."/>
            <person name="Tian M."/>
            <person name="Pan X."/>
            <person name="Warren A."/>
            <person name="Jiang C."/>
            <person name="Yuan D."/>
            <person name="Miao W."/>
        </authorList>
    </citation>
    <scope>NUCLEOTIDE SEQUENCE [LARGE SCALE GENOMIC DNA]</scope>
    <source>
        <strain evidence="1">36N120E</strain>
    </source>
</reference>
<comment type="caution">
    <text evidence="1">The sequence shown here is derived from an EMBL/GenBank/DDBJ whole genome shotgun (WGS) entry which is preliminary data.</text>
</comment>
<dbReference type="SUPFAM" id="SSF69572">
    <property type="entry name" value="Activating enzymes of the ubiquitin-like proteins"/>
    <property type="match status" value="1"/>
</dbReference>
<dbReference type="Proteomes" id="UP000054937">
    <property type="component" value="Unassembled WGS sequence"/>
</dbReference>
<evidence type="ECO:0000313" key="2">
    <source>
        <dbReference type="Proteomes" id="UP000054937"/>
    </source>
</evidence>